<evidence type="ECO:0000256" key="4">
    <source>
        <dbReference type="ARBA" id="ARBA00022723"/>
    </source>
</evidence>
<keyword evidence="4" id="KW-0479">Metal-binding</keyword>
<dbReference type="GO" id="GO:0016829">
    <property type="term" value="F:lyase activity"/>
    <property type="evidence" value="ECO:0007669"/>
    <property type="project" value="UniProtKB-KW"/>
</dbReference>
<evidence type="ECO:0000256" key="5">
    <source>
        <dbReference type="ARBA" id="ARBA00022763"/>
    </source>
</evidence>
<dbReference type="GO" id="GO:0008311">
    <property type="term" value="F:double-stranded DNA 3'-5' DNA exonuclease activity"/>
    <property type="evidence" value="ECO:0007669"/>
    <property type="project" value="EnsemblFungi"/>
</dbReference>
<comment type="similarity">
    <text evidence="2">Belongs to the AP endonuclease 2 family.</text>
</comment>
<keyword evidence="12" id="KW-0456">Lyase</keyword>
<dbReference type="InterPro" id="IPR036237">
    <property type="entry name" value="Xyl_isomerase-like_sf"/>
</dbReference>
<dbReference type="GO" id="GO:0005739">
    <property type="term" value="C:mitochondrion"/>
    <property type="evidence" value="ECO:0007669"/>
    <property type="project" value="EnsemblFungi"/>
</dbReference>
<reference evidence="11" key="2">
    <citation type="submission" date="2014-08" db="EMBL/GenBank/DDBJ databases">
        <title>Exploiting Issatchenkia orientalis SD108 for Succinic Acid Production.</title>
        <authorList>
            <person name="Xiao H."/>
            <person name="Shao Z."/>
            <person name="Jiang Y."/>
            <person name="Dole S."/>
            <person name="Zhao H."/>
        </authorList>
    </citation>
    <scope>NUCLEOTIDE SEQUENCE [LARGE SCALE GENOMIC DNA]</scope>
    <source>
        <strain evidence="11">SD108</strain>
    </source>
</reference>
<feature type="region of interest" description="Disordered" evidence="9">
    <location>
        <begin position="336"/>
        <end position="385"/>
    </location>
</feature>
<sequence length="385" mass="43218">MPPRKVKAKVAKPTFERLLDTPKKFGAHVGMGGGVYNAVTNAAALGCNSFALFLKSPRRWESPQISPEDAKKFKDLCRQHNYNPRTDVLPHGSYFINMANPDEEKLAKSFDCLLDDLKRCEQLDIGLYNFHPGSSLGEGTTKIKDENGVEASAAVRRLATGLNKAVKETEFVRIVVENMAGHGSYVCGNLDDFHDLFQLLDDPSRVGICIDTCHSFAAGYDLSNEEGWNKFWNEFEEKIGLEHLASVHINDSMAPIGANRDLHQKLGWGFLTLECFRLLSSDKRLDNIPLILETPVDAKDDSSYGEEIKLLEWLVGKSKDDQDYINRFEELQQLGQKSRQEQAEKFEKKQNTKRKAASKDIASMMKSAKKVKTEDNDGEAGICQH</sequence>
<dbReference type="GO" id="GO:0005634">
    <property type="term" value="C:nucleus"/>
    <property type="evidence" value="ECO:0007669"/>
    <property type="project" value="EnsemblFungi"/>
</dbReference>
<proteinExistence type="inferred from homology"/>
<comment type="cofactor">
    <cofactor evidence="1">
        <name>Zn(2+)</name>
        <dbReference type="ChEBI" id="CHEBI:29105"/>
    </cofactor>
</comment>
<evidence type="ECO:0000256" key="7">
    <source>
        <dbReference type="ARBA" id="ARBA00022833"/>
    </source>
</evidence>
<dbReference type="PROSITE" id="PS51432">
    <property type="entry name" value="AP_NUCLEASE_F2_4"/>
    <property type="match status" value="1"/>
</dbReference>
<dbReference type="EMBL" id="JQFK01000003">
    <property type="protein sequence ID" value="KGK40292.1"/>
    <property type="molecule type" value="Genomic_DNA"/>
</dbReference>
<dbReference type="InterPro" id="IPR018246">
    <property type="entry name" value="AP_endonuc_F2_Zn_BS"/>
</dbReference>
<evidence type="ECO:0000256" key="6">
    <source>
        <dbReference type="ARBA" id="ARBA00022801"/>
    </source>
</evidence>
<dbReference type="PANTHER" id="PTHR21445:SF0">
    <property type="entry name" value="APURINIC-APYRIMIDINIC ENDONUCLEASE"/>
    <property type="match status" value="1"/>
</dbReference>
<keyword evidence="8" id="KW-0234">DNA repair</keyword>
<dbReference type="PANTHER" id="PTHR21445">
    <property type="entry name" value="ENDONUCLEASE IV ENDODEOXYRIBONUCLEASE IV"/>
    <property type="match status" value="1"/>
</dbReference>
<dbReference type="Proteomes" id="UP000029867">
    <property type="component" value="Unassembled WGS sequence"/>
</dbReference>
<evidence type="ECO:0000256" key="1">
    <source>
        <dbReference type="ARBA" id="ARBA00001947"/>
    </source>
</evidence>
<dbReference type="InterPro" id="IPR001719">
    <property type="entry name" value="AP_endonuc_2"/>
</dbReference>
<evidence type="ECO:0000313" key="11">
    <source>
        <dbReference type="EMBL" id="KGK40292.1"/>
    </source>
</evidence>
<dbReference type="GO" id="GO:0006284">
    <property type="term" value="P:base-excision repair"/>
    <property type="evidence" value="ECO:0007669"/>
    <property type="project" value="EnsemblFungi"/>
</dbReference>
<evidence type="ECO:0000259" key="10">
    <source>
        <dbReference type="Pfam" id="PF01261"/>
    </source>
</evidence>
<dbReference type="HAMAP" id="MF_00152">
    <property type="entry name" value="Nfo"/>
    <property type="match status" value="1"/>
</dbReference>
<dbReference type="SUPFAM" id="SSF51658">
    <property type="entry name" value="Xylose isomerase-like"/>
    <property type="match status" value="1"/>
</dbReference>
<keyword evidence="6" id="KW-0378">Hydrolase</keyword>
<dbReference type="Gene3D" id="3.20.20.150">
    <property type="entry name" value="Divalent-metal-dependent TIM barrel enzymes"/>
    <property type="match status" value="1"/>
</dbReference>
<dbReference type="Proteomes" id="UP000189274">
    <property type="component" value="Unassembled WGS sequence"/>
</dbReference>
<dbReference type="GO" id="GO:0008270">
    <property type="term" value="F:zinc ion binding"/>
    <property type="evidence" value="ECO:0007669"/>
    <property type="project" value="InterPro"/>
</dbReference>
<dbReference type="PROSITE" id="PS00730">
    <property type="entry name" value="AP_NUCLEASE_F2_2"/>
    <property type="match status" value="1"/>
</dbReference>
<evidence type="ECO:0000256" key="3">
    <source>
        <dbReference type="ARBA" id="ARBA00021759"/>
    </source>
</evidence>
<evidence type="ECO:0000256" key="8">
    <source>
        <dbReference type="ARBA" id="ARBA00023204"/>
    </source>
</evidence>
<dbReference type="GO" id="GO:0003906">
    <property type="term" value="F:DNA-(apurinic or apyrimidinic site) endonuclease activity"/>
    <property type="evidence" value="ECO:0007669"/>
    <property type="project" value="EnsemblFungi"/>
</dbReference>
<reference evidence="12" key="4">
    <citation type="submission" date="2017-01" db="EMBL/GenBank/DDBJ databases">
        <authorList>
            <person name="Mah S.A."/>
            <person name="Swanson W.J."/>
            <person name="Moy G.W."/>
            <person name="Vacquier V.D."/>
        </authorList>
    </citation>
    <scope>NUCLEOTIDE SEQUENCE [LARGE SCALE GENOMIC DNA]</scope>
    <source>
        <strain evidence="12">129</strain>
    </source>
</reference>
<keyword evidence="5" id="KW-0227">DNA damage</keyword>
<gene>
    <name evidence="12" type="ORF">BOH78_1134</name>
    <name evidence="11" type="ORF">JL09_g646</name>
</gene>
<dbReference type="Pfam" id="PF01261">
    <property type="entry name" value="AP_endonuc_2"/>
    <property type="match status" value="1"/>
</dbReference>
<dbReference type="HOGENOM" id="CLU_025885_1_0_1"/>
<evidence type="ECO:0000313" key="13">
    <source>
        <dbReference type="Proteomes" id="UP000029867"/>
    </source>
</evidence>
<accession>A0A099P7Q2</accession>
<reference evidence="14" key="3">
    <citation type="journal article" date="2017" name="Genome Announc.">
        <title>Genome sequences of Cyberlindnera fabianii 65, Pichia kudriavzevii 129, and Saccharomyces cerevisiae 131 isolated from fermented masau fruits in Zimbabwe.</title>
        <authorList>
            <person name="van Rijswijck I.M.H."/>
            <person name="Derks M.F.L."/>
            <person name="Abee T."/>
            <person name="de Ridder D."/>
            <person name="Smid E.J."/>
        </authorList>
    </citation>
    <scope>NUCLEOTIDE SEQUENCE [LARGE SCALE GENOMIC DNA]</scope>
    <source>
        <strain evidence="14">129</strain>
    </source>
</reference>
<protein>
    <recommendedName>
        <fullName evidence="3">Apurinic-apyrimidinic endonuclease 1</fullName>
    </recommendedName>
</protein>
<dbReference type="InterPro" id="IPR013022">
    <property type="entry name" value="Xyl_isomerase-like_TIM-brl"/>
</dbReference>
<evidence type="ECO:0000313" key="12">
    <source>
        <dbReference type="EMBL" id="ONH76399.1"/>
    </source>
</evidence>
<dbReference type="eggNOG" id="KOG3997">
    <property type="taxonomic scope" value="Eukaryota"/>
</dbReference>
<evidence type="ECO:0000313" key="14">
    <source>
        <dbReference type="Proteomes" id="UP000189274"/>
    </source>
</evidence>
<evidence type="ECO:0000256" key="2">
    <source>
        <dbReference type="ARBA" id="ARBA00005340"/>
    </source>
</evidence>
<comment type="caution">
    <text evidence="11">The sequence shown here is derived from an EMBL/GenBank/DDBJ whole genome shotgun (WGS) entry which is preliminary data.</text>
</comment>
<dbReference type="EMBL" id="MQVM01000004">
    <property type="protein sequence ID" value="ONH76399.1"/>
    <property type="molecule type" value="Genomic_DNA"/>
</dbReference>
<dbReference type="GO" id="GO:0003677">
    <property type="term" value="F:DNA binding"/>
    <property type="evidence" value="ECO:0007669"/>
    <property type="project" value="InterPro"/>
</dbReference>
<reference evidence="13" key="1">
    <citation type="journal article" date="2014" name="Microb. Cell Fact.">
        <title>Exploiting Issatchenkia orientalis SD108 for succinic acid production.</title>
        <authorList>
            <person name="Xiao H."/>
            <person name="Shao Z."/>
            <person name="Jiang Y."/>
            <person name="Dole S."/>
            <person name="Zhao H."/>
        </authorList>
    </citation>
    <scope>NUCLEOTIDE SEQUENCE [LARGE SCALE GENOMIC DNA]</scope>
    <source>
        <strain evidence="13">SD108</strain>
    </source>
</reference>
<feature type="domain" description="Xylose isomerase-like TIM barrel" evidence="10">
    <location>
        <begin position="40"/>
        <end position="311"/>
    </location>
</feature>
<keyword evidence="7" id="KW-0862">Zinc</keyword>
<name>A0A099P7Q2_PICKU</name>
<dbReference type="GO" id="GO:0017005">
    <property type="term" value="F:3'-tyrosyl-DNA phosphodiesterase activity"/>
    <property type="evidence" value="ECO:0007669"/>
    <property type="project" value="EnsemblFungi"/>
</dbReference>
<dbReference type="PROSITE" id="PS00731">
    <property type="entry name" value="AP_NUCLEASE_F2_3"/>
    <property type="match status" value="1"/>
</dbReference>
<organism evidence="11 13">
    <name type="scientific">Pichia kudriavzevii</name>
    <name type="common">Yeast</name>
    <name type="synonym">Issatchenkia orientalis</name>
    <dbReference type="NCBI Taxonomy" id="4909"/>
    <lineage>
        <taxon>Eukaryota</taxon>
        <taxon>Fungi</taxon>
        <taxon>Dikarya</taxon>
        <taxon>Ascomycota</taxon>
        <taxon>Saccharomycotina</taxon>
        <taxon>Pichiomycetes</taxon>
        <taxon>Pichiales</taxon>
        <taxon>Pichiaceae</taxon>
        <taxon>Pichia</taxon>
    </lineage>
</organism>
<dbReference type="AlphaFoldDB" id="A0A099P7Q2"/>
<evidence type="ECO:0000256" key="9">
    <source>
        <dbReference type="SAM" id="MobiDB-lite"/>
    </source>
</evidence>
<dbReference type="SMART" id="SM00518">
    <property type="entry name" value="AP2Ec"/>
    <property type="match status" value="1"/>
</dbReference>
<dbReference type="CDD" id="cd00019">
    <property type="entry name" value="AP2Ec"/>
    <property type="match status" value="1"/>
</dbReference>
<dbReference type="PROSITE" id="PS00729">
    <property type="entry name" value="AP_NUCLEASE_F2_1"/>
    <property type="match status" value="1"/>
</dbReference>
<dbReference type="VEuPathDB" id="FungiDB:C5L36_0C09860"/>
<feature type="compositionally biased region" description="Basic and acidic residues" evidence="9">
    <location>
        <begin position="338"/>
        <end position="350"/>
    </location>
</feature>
<dbReference type="NCBIfam" id="TIGR00587">
    <property type="entry name" value="nfo"/>
    <property type="match status" value="1"/>
</dbReference>
<dbReference type="FunFam" id="3.20.20.150:FF:000001">
    <property type="entry name" value="Probable endonuclease 4"/>
    <property type="match status" value="1"/>
</dbReference>